<organism evidence="11 12">
    <name type="scientific">Candidatus Accumulibacter adjunctus</name>
    <dbReference type="NCBI Taxonomy" id="1454001"/>
    <lineage>
        <taxon>Bacteria</taxon>
        <taxon>Pseudomonadati</taxon>
        <taxon>Pseudomonadota</taxon>
        <taxon>Betaproteobacteria</taxon>
        <taxon>Candidatus Accumulibacter</taxon>
    </lineage>
</organism>
<dbReference type="InterPro" id="IPR036890">
    <property type="entry name" value="HATPase_C_sf"/>
</dbReference>
<dbReference type="InterPro" id="IPR005467">
    <property type="entry name" value="His_kinase_dom"/>
</dbReference>
<keyword evidence="9" id="KW-1133">Transmembrane helix</keyword>
<dbReference type="GO" id="GO:0005524">
    <property type="term" value="F:ATP binding"/>
    <property type="evidence" value="ECO:0007669"/>
    <property type="project" value="UniProtKB-KW"/>
</dbReference>
<dbReference type="AlphaFoldDB" id="A0A011MZL6"/>
<keyword evidence="4 11" id="KW-0808">Transferase</keyword>
<dbReference type="NCBIfam" id="TIGR02916">
    <property type="entry name" value="PEP_his_kin"/>
    <property type="match status" value="1"/>
</dbReference>
<evidence type="ECO:0000256" key="9">
    <source>
        <dbReference type="SAM" id="Phobius"/>
    </source>
</evidence>
<sequence length="704" mass="77398">MDSKMAIISAWSYGLAGVLAALLTLYLASGRRNSSRSGAMFLAVALCTVWGMLGLAFALTGQGIFLAGNLLADVLRFGGWYLFLIMLMRPESPAEGAAPTAGIGWLSAIAGLLVACGFVVQAMAVFGVDVVGSSARLALFASLAMSVFGLVLVERLFRNVSPDFRWSIKPLCLGLGGVFLFDLYVYSDALLFNRIDADAFSIRGFAHAIALPLVALSAIRSHDWKRRLVMSQRAVLQSATLLIVGTYLLFMAAAGYYVRFFGGEWGRALQLALLFAALLVLVALTFSGSMRARLRVQVGKHFFSYRYDYREEWLRFTATLSAQGGFAGLGRHVVRGLADMVESPSGALWLKDPSGRFFAQAAFWNMPASAATEDADSPLCRFLLDSGWVINLEEYRSLPRRYDGLVLPSWLVEVPNAWLVVPLTTGSELIAFVVLATARTRIDVNWEVNDLLKTAARQAGAFLGQMQASEALLEVRKFDSFNRMSAFVVHDLKNIIAQLSLMLKNAERHRDNPEFQKDMLMTVEHSVERMRQLMMQLRQGTTPLDGPRGIDLADVLRRIQTAKAGQGREVELTIEEKLLARGHEDRIERVIGHLVQNALDATESGGRVWVRMARQGTQALVEVGDTGHGMSPEFVRERLFKPFQTTKPTGMGIGAYESFQYVHELGGRVSVDSAVDVGTQVDLLLPLFEAGKALKSDELSGKQE</sequence>
<dbReference type="PANTHER" id="PTHR43065:SF46">
    <property type="entry name" value="C4-DICARBOXYLATE TRANSPORT SENSOR PROTEIN DCTB"/>
    <property type="match status" value="1"/>
</dbReference>
<evidence type="ECO:0000256" key="3">
    <source>
        <dbReference type="ARBA" id="ARBA00022553"/>
    </source>
</evidence>
<dbReference type="InterPro" id="IPR004358">
    <property type="entry name" value="Sig_transdc_His_kin-like_C"/>
</dbReference>
<dbReference type="SUPFAM" id="SSF55781">
    <property type="entry name" value="GAF domain-like"/>
    <property type="match status" value="1"/>
</dbReference>
<evidence type="ECO:0000313" key="11">
    <source>
        <dbReference type="EMBL" id="EXI68016.1"/>
    </source>
</evidence>
<feature type="domain" description="Histidine kinase" evidence="10">
    <location>
        <begin position="487"/>
        <end position="689"/>
    </location>
</feature>
<feature type="transmembrane region" description="Helical" evidence="9">
    <location>
        <begin position="199"/>
        <end position="219"/>
    </location>
</feature>
<keyword evidence="3" id="KW-0597">Phosphoprotein</keyword>
<feature type="transmembrane region" description="Helical" evidence="9">
    <location>
        <begin position="39"/>
        <end position="58"/>
    </location>
</feature>
<dbReference type="PROSITE" id="PS50109">
    <property type="entry name" value="HIS_KIN"/>
    <property type="match status" value="1"/>
</dbReference>
<evidence type="ECO:0000256" key="5">
    <source>
        <dbReference type="ARBA" id="ARBA00022741"/>
    </source>
</evidence>
<evidence type="ECO:0000313" key="12">
    <source>
        <dbReference type="Proteomes" id="UP000020218"/>
    </source>
</evidence>
<dbReference type="SMART" id="SM00387">
    <property type="entry name" value="HATPase_c"/>
    <property type="match status" value="1"/>
</dbReference>
<dbReference type="Gene3D" id="3.30.450.40">
    <property type="match status" value="1"/>
</dbReference>
<proteinExistence type="predicted"/>
<feature type="transmembrane region" description="Helical" evidence="9">
    <location>
        <begin position="265"/>
        <end position="286"/>
    </location>
</feature>
<dbReference type="InterPro" id="IPR029016">
    <property type="entry name" value="GAF-like_dom_sf"/>
</dbReference>
<dbReference type="PANTHER" id="PTHR43065">
    <property type="entry name" value="SENSOR HISTIDINE KINASE"/>
    <property type="match status" value="1"/>
</dbReference>
<keyword evidence="12" id="KW-1185">Reference proteome</keyword>
<feature type="transmembrane region" description="Helical" evidence="9">
    <location>
        <begin position="166"/>
        <end position="187"/>
    </location>
</feature>
<dbReference type="Proteomes" id="UP000020218">
    <property type="component" value="Unassembled WGS sequence"/>
</dbReference>
<dbReference type="Pfam" id="PF02518">
    <property type="entry name" value="HATPase_c"/>
    <property type="match status" value="1"/>
</dbReference>
<reference evidence="11" key="1">
    <citation type="submission" date="2014-02" db="EMBL/GenBank/DDBJ databases">
        <title>Expanding our view of genomic diversity in Candidatus Accumulibacter clades.</title>
        <authorList>
            <person name="Skennerton C.T."/>
            <person name="Barr J.J."/>
            <person name="Slater F.R."/>
            <person name="Bond P.L."/>
            <person name="Tyson G.W."/>
        </authorList>
    </citation>
    <scope>NUCLEOTIDE SEQUENCE [LARGE SCALE GENOMIC DNA]</scope>
</reference>
<dbReference type="Gene3D" id="1.10.287.130">
    <property type="match status" value="1"/>
</dbReference>
<dbReference type="CDD" id="cd00082">
    <property type="entry name" value="HisKA"/>
    <property type="match status" value="1"/>
</dbReference>
<dbReference type="SUPFAM" id="SSF47384">
    <property type="entry name" value="Homodimeric domain of signal transducing histidine kinase"/>
    <property type="match status" value="1"/>
</dbReference>
<dbReference type="EMBL" id="JFAX01000007">
    <property type="protein sequence ID" value="EXI68016.1"/>
    <property type="molecule type" value="Genomic_DNA"/>
</dbReference>
<dbReference type="PATRIC" id="fig|1454001.3.peg.1543"/>
<comment type="catalytic activity">
    <reaction evidence="1">
        <text>ATP + protein L-histidine = ADP + protein N-phospho-L-histidine.</text>
        <dbReference type="EC" id="2.7.13.3"/>
    </reaction>
</comment>
<evidence type="ECO:0000256" key="8">
    <source>
        <dbReference type="ARBA" id="ARBA00023012"/>
    </source>
</evidence>
<keyword evidence="9" id="KW-0812">Transmembrane</keyword>
<dbReference type="CDD" id="cd00075">
    <property type="entry name" value="HATPase"/>
    <property type="match status" value="1"/>
</dbReference>
<protein>
    <recommendedName>
        <fullName evidence="2">histidine kinase</fullName>
        <ecNumber evidence="2">2.7.13.3</ecNumber>
    </recommendedName>
</protein>
<dbReference type="GO" id="GO:0000155">
    <property type="term" value="F:phosphorelay sensor kinase activity"/>
    <property type="evidence" value="ECO:0007669"/>
    <property type="project" value="InterPro"/>
</dbReference>
<evidence type="ECO:0000256" key="4">
    <source>
        <dbReference type="ARBA" id="ARBA00022679"/>
    </source>
</evidence>
<evidence type="ECO:0000256" key="1">
    <source>
        <dbReference type="ARBA" id="ARBA00000085"/>
    </source>
</evidence>
<evidence type="ECO:0000256" key="7">
    <source>
        <dbReference type="ARBA" id="ARBA00022840"/>
    </source>
</evidence>
<name>A0A011MZL6_9PROT</name>
<dbReference type="EC" id="2.7.13.3" evidence="2"/>
<dbReference type="SMART" id="SM00388">
    <property type="entry name" value="HisKA"/>
    <property type="match status" value="1"/>
</dbReference>
<keyword evidence="8" id="KW-0902">Two-component regulatory system</keyword>
<dbReference type="SUPFAM" id="SSF55874">
    <property type="entry name" value="ATPase domain of HSP90 chaperone/DNA topoisomerase II/histidine kinase"/>
    <property type="match status" value="1"/>
</dbReference>
<dbReference type="InterPro" id="IPR003594">
    <property type="entry name" value="HATPase_dom"/>
</dbReference>
<feature type="transmembrane region" description="Helical" evidence="9">
    <location>
        <begin position="64"/>
        <end position="84"/>
    </location>
</feature>
<evidence type="ECO:0000256" key="2">
    <source>
        <dbReference type="ARBA" id="ARBA00012438"/>
    </source>
</evidence>
<dbReference type="PRINTS" id="PR00344">
    <property type="entry name" value="BCTRLSENSOR"/>
</dbReference>
<dbReference type="InterPro" id="IPR036097">
    <property type="entry name" value="HisK_dim/P_sf"/>
</dbReference>
<dbReference type="InterPro" id="IPR003661">
    <property type="entry name" value="HisK_dim/P_dom"/>
</dbReference>
<keyword evidence="7" id="KW-0067">ATP-binding</keyword>
<evidence type="ECO:0000259" key="10">
    <source>
        <dbReference type="PROSITE" id="PS50109"/>
    </source>
</evidence>
<keyword evidence="6 11" id="KW-0418">Kinase</keyword>
<evidence type="ECO:0000256" key="6">
    <source>
        <dbReference type="ARBA" id="ARBA00022777"/>
    </source>
</evidence>
<gene>
    <name evidence="11" type="primary">kinD</name>
    <name evidence="11" type="ORF">AW08_01621</name>
</gene>
<dbReference type="STRING" id="1454001.AW08_01621"/>
<comment type="caution">
    <text evidence="11">The sequence shown here is derived from an EMBL/GenBank/DDBJ whole genome shotgun (WGS) entry which is preliminary data.</text>
</comment>
<feature type="transmembrane region" description="Helical" evidence="9">
    <location>
        <begin position="134"/>
        <end position="154"/>
    </location>
</feature>
<feature type="transmembrane region" description="Helical" evidence="9">
    <location>
        <begin position="239"/>
        <end position="259"/>
    </location>
</feature>
<keyword evidence="5" id="KW-0547">Nucleotide-binding</keyword>
<keyword evidence="9" id="KW-0472">Membrane</keyword>
<feature type="transmembrane region" description="Helical" evidence="9">
    <location>
        <begin position="6"/>
        <end position="27"/>
    </location>
</feature>
<dbReference type="InterPro" id="IPR014265">
    <property type="entry name" value="XrtA/PrsK"/>
</dbReference>
<accession>A0A011MZL6</accession>
<dbReference type="Gene3D" id="3.30.565.10">
    <property type="entry name" value="Histidine kinase-like ATPase, C-terminal domain"/>
    <property type="match status" value="1"/>
</dbReference>
<feature type="transmembrane region" description="Helical" evidence="9">
    <location>
        <begin position="105"/>
        <end position="128"/>
    </location>
</feature>